<dbReference type="Gene3D" id="1.20.1250.20">
    <property type="entry name" value="MFS general substrate transporter like domains"/>
    <property type="match status" value="2"/>
</dbReference>
<dbReference type="InterPro" id="IPR051788">
    <property type="entry name" value="MFS_Transporter"/>
</dbReference>
<evidence type="ECO:0000313" key="10">
    <source>
        <dbReference type="EMBL" id="ORY94496.1"/>
    </source>
</evidence>
<evidence type="ECO:0000256" key="2">
    <source>
        <dbReference type="ARBA" id="ARBA00008335"/>
    </source>
</evidence>
<dbReference type="InterPro" id="IPR036259">
    <property type="entry name" value="MFS_trans_sf"/>
</dbReference>
<dbReference type="OrthoDB" id="413079at2759"/>
<keyword evidence="5 8" id="KW-1133">Transmembrane helix</keyword>
<sequence length="488" mass="52420">MHDHTKNNNNSERQPLLDTRPVSPITGTGNTTHYGSQQKGQKDTPHKDSWRDLRPYARPLIAVNCISLFCGLNDGNFGVILPRLKEYYKVPDETVSILFFVDALGFFFSAAANGYLVQKLGQRNALSLGAVSVALSYILIGQGFAFNYVAAFMFMQGASIALLDAGMNVIASGMPRAGFMLSIVHSVYGVGGMLSPMLGTTLLASHSPWNYIYYILSGFAMLILLVIALGVSDTDTDSTDQEHVDDTEGDSERRLRRSPSSTSSKCTSPSTSAASTSTAIDENQLIRKALFHPITITCAIYILVYIGAEVSVGGWAYTYLVEGRHGDMIKMGHVVSGYWAGLAVGRIVLGYLAEKYGVRLMVALFCIITEVCVAVLWAVDVIAVDSAAIICIGFFLGPMLPGVLTLASNALPKSMHATSIGFMTGVGAGGAALFPFMTGQISGHFGIQSFPATLLCMIALTFCLWLMVAFKAPSEGEKDLQADEEQAS</sequence>
<evidence type="ECO:0000256" key="7">
    <source>
        <dbReference type="SAM" id="MobiDB-lite"/>
    </source>
</evidence>
<dbReference type="AlphaFoldDB" id="A0A1X2H7G4"/>
<dbReference type="SUPFAM" id="SSF103473">
    <property type="entry name" value="MFS general substrate transporter"/>
    <property type="match status" value="1"/>
</dbReference>
<evidence type="ECO:0000256" key="1">
    <source>
        <dbReference type="ARBA" id="ARBA00004127"/>
    </source>
</evidence>
<feature type="domain" description="Major facilitator superfamily (MFS) profile" evidence="9">
    <location>
        <begin position="59"/>
        <end position="471"/>
    </location>
</feature>
<protein>
    <submittedName>
        <fullName evidence="10">Major facilitator superfamily domain-containing protein</fullName>
    </submittedName>
</protein>
<feature type="transmembrane region" description="Helical" evidence="8">
    <location>
        <begin position="360"/>
        <end position="380"/>
    </location>
</feature>
<accession>A0A1X2H7G4</accession>
<dbReference type="GO" id="GO:0016020">
    <property type="term" value="C:membrane"/>
    <property type="evidence" value="ECO:0007669"/>
    <property type="project" value="TreeGrafter"/>
</dbReference>
<feature type="transmembrane region" description="Helical" evidence="8">
    <location>
        <begin position="386"/>
        <end position="407"/>
    </location>
</feature>
<dbReference type="InterPro" id="IPR011701">
    <property type="entry name" value="MFS"/>
</dbReference>
<feature type="transmembrane region" description="Helical" evidence="8">
    <location>
        <begin position="124"/>
        <end position="140"/>
    </location>
</feature>
<comment type="similarity">
    <text evidence="2">Belongs to the major facilitator superfamily.</text>
</comment>
<dbReference type="EMBL" id="MCGN01000007">
    <property type="protein sequence ID" value="ORY94496.1"/>
    <property type="molecule type" value="Genomic_DNA"/>
</dbReference>
<comment type="subcellular location">
    <subcellularLocation>
        <location evidence="1">Endomembrane system</location>
        <topology evidence="1">Multi-pass membrane protein</topology>
    </subcellularLocation>
</comment>
<evidence type="ECO:0000256" key="5">
    <source>
        <dbReference type="ARBA" id="ARBA00022989"/>
    </source>
</evidence>
<feature type="transmembrane region" description="Helical" evidence="8">
    <location>
        <begin position="177"/>
        <end position="199"/>
    </location>
</feature>
<dbReference type="GO" id="GO:0012505">
    <property type="term" value="C:endomembrane system"/>
    <property type="evidence" value="ECO:0007669"/>
    <property type="project" value="UniProtKB-SubCell"/>
</dbReference>
<dbReference type="OMA" id="MDKANTI"/>
<reference evidence="10 11" key="1">
    <citation type="submission" date="2016-07" db="EMBL/GenBank/DDBJ databases">
        <title>Pervasive Adenine N6-methylation of Active Genes in Fungi.</title>
        <authorList>
            <consortium name="DOE Joint Genome Institute"/>
            <person name="Mondo S.J."/>
            <person name="Dannebaum R.O."/>
            <person name="Kuo R.C."/>
            <person name="Labutti K."/>
            <person name="Haridas S."/>
            <person name="Kuo A."/>
            <person name="Salamov A."/>
            <person name="Ahrendt S.R."/>
            <person name="Lipzen A."/>
            <person name="Sullivan W."/>
            <person name="Andreopoulos W.B."/>
            <person name="Clum A."/>
            <person name="Lindquist E."/>
            <person name="Daum C."/>
            <person name="Ramamoorthy G.K."/>
            <person name="Gryganskyi A."/>
            <person name="Culley D."/>
            <person name="Magnuson J.K."/>
            <person name="James T.Y."/>
            <person name="O'Malley M.A."/>
            <person name="Stajich J.E."/>
            <person name="Spatafora J.W."/>
            <person name="Visel A."/>
            <person name="Grigoriev I.V."/>
        </authorList>
    </citation>
    <scope>NUCLEOTIDE SEQUENCE [LARGE SCALE GENOMIC DNA]</scope>
    <source>
        <strain evidence="10 11">NRRL 2496</strain>
    </source>
</reference>
<dbReference type="InterPro" id="IPR020846">
    <property type="entry name" value="MFS_dom"/>
</dbReference>
<feature type="transmembrane region" description="Helical" evidence="8">
    <location>
        <begin position="95"/>
        <end position="117"/>
    </location>
</feature>
<dbReference type="FunFam" id="1.20.1250.20:FF:000286">
    <property type="entry name" value="MFS efflux transporter"/>
    <property type="match status" value="1"/>
</dbReference>
<dbReference type="STRING" id="13706.A0A1X2H7G4"/>
<organism evidence="10 11">
    <name type="scientific">Syncephalastrum racemosum</name>
    <name type="common">Filamentous fungus</name>
    <dbReference type="NCBI Taxonomy" id="13706"/>
    <lineage>
        <taxon>Eukaryota</taxon>
        <taxon>Fungi</taxon>
        <taxon>Fungi incertae sedis</taxon>
        <taxon>Mucoromycota</taxon>
        <taxon>Mucoromycotina</taxon>
        <taxon>Mucoromycetes</taxon>
        <taxon>Mucorales</taxon>
        <taxon>Syncephalastraceae</taxon>
        <taxon>Syncephalastrum</taxon>
    </lineage>
</organism>
<dbReference type="PROSITE" id="PS50850">
    <property type="entry name" value="MFS"/>
    <property type="match status" value="1"/>
</dbReference>
<dbReference type="Pfam" id="PF07690">
    <property type="entry name" value="MFS_1"/>
    <property type="match status" value="1"/>
</dbReference>
<dbReference type="GO" id="GO:0022857">
    <property type="term" value="F:transmembrane transporter activity"/>
    <property type="evidence" value="ECO:0007669"/>
    <property type="project" value="InterPro"/>
</dbReference>
<evidence type="ECO:0000256" key="8">
    <source>
        <dbReference type="SAM" id="Phobius"/>
    </source>
</evidence>
<proteinExistence type="inferred from homology"/>
<feature type="compositionally biased region" description="Basic and acidic residues" evidence="7">
    <location>
        <begin position="240"/>
        <end position="253"/>
    </location>
</feature>
<dbReference type="Proteomes" id="UP000242180">
    <property type="component" value="Unassembled WGS sequence"/>
</dbReference>
<keyword evidence="3" id="KW-0813">Transport</keyword>
<name>A0A1X2H7G4_SYNRA</name>
<feature type="transmembrane region" description="Helical" evidence="8">
    <location>
        <begin position="146"/>
        <end position="165"/>
    </location>
</feature>
<feature type="compositionally biased region" description="Basic and acidic residues" evidence="7">
    <location>
        <begin position="40"/>
        <end position="49"/>
    </location>
</feature>
<keyword evidence="11" id="KW-1185">Reference proteome</keyword>
<evidence type="ECO:0000256" key="3">
    <source>
        <dbReference type="ARBA" id="ARBA00022448"/>
    </source>
</evidence>
<gene>
    <name evidence="10" type="ORF">BCR43DRAFT_494120</name>
</gene>
<evidence type="ECO:0000313" key="11">
    <source>
        <dbReference type="Proteomes" id="UP000242180"/>
    </source>
</evidence>
<evidence type="ECO:0000259" key="9">
    <source>
        <dbReference type="PROSITE" id="PS50850"/>
    </source>
</evidence>
<evidence type="ECO:0000256" key="6">
    <source>
        <dbReference type="ARBA" id="ARBA00023136"/>
    </source>
</evidence>
<evidence type="ECO:0000256" key="4">
    <source>
        <dbReference type="ARBA" id="ARBA00022692"/>
    </source>
</evidence>
<feature type="transmembrane region" description="Helical" evidence="8">
    <location>
        <begin position="211"/>
        <end position="231"/>
    </location>
</feature>
<feature type="compositionally biased region" description="Polar residues" evidence="7">
    <location>
        <begin position="25"/>
        <end position="39"/>
    </location>
</feature>
<feature type="compositionally biased region" description="Low complexity" evidence="7">
    <location>
        <begin position="258"/>
        <end position="275"/>
    </location>
</feature>
<keyword evidence="6 8" id="KW-0472">Membrane</keyword>
<feature type="transmembrane region" description="Helical" evidence="8">
    <location>
        <begin position="419"/>
        <end position="438"/>
    </location>
</feature>
<feature type="transmembrane region" description="Helical" evidence="8">
    <location>
        <begin position="450"/>
        <end position="470"/>
    </location>
</feature>
<dbReference type="PANTHER" id="PTHR23514">
    <property type="entry name" value="BYPASS OF STOP CODON PROTEIN 6"/>
    <property type="match status" value="1"/>
</dbReference>
<feature type="region of interest" description="Disordered" evidence="7">
    <location>
        <begin position="1"/>
        <end position="49"/>
    </location>
</feature>
<feature type="transmembrane region" description="Helical" evidence="8">
    <location>
        <begin position="337"/>
        <end position="353"/>
    </location>
</feature>
<feature type="transmembrane region" description="Helical" evidence="8">
    <location>
        <begin position="56"/>
        <end position="75"/>
    </location>
</feature>
<dbReference type="InParanoid" id="A0A1X2H7G4"/>
<keyword evidence="4 8" id="KW-0812">Transmembrane</keyword>
<dbReference type="PANTHER" id="PTHR23514:SF3">
    <property type="entry name" value="BYPASS OF STOP CODON PROTEIN 6"/>
    <property type="match status" value="1"/>
</dbReference>
<comment type="caution">
    <text evidence="10">The sequence shown here is derived from an EMBL/GenBank/DDBJ whole genome shotgun (WGS) entry which is preliminary data.</text>
</comment>
<feature type="transmembrane region" description="Helical" evidence="8">
    <location>
        <begin position="294"/>
        <end position="317"/>
    </location>
</feature>
<feature type="region of interest" description="Disordered" evidence="7">
    <location>
        <begin position="234"/>
        <end position="275"/>
    </location>
</feature>